<accession>J9FPG6</accession>
<evidence type="ECO:0000259" key="6">
    <source>
        <dbReference type="Pfam" id="PF14322"/>
    </source>
</evidence>
<evidence type="ECO:0000256" key="4">
    <source>
        <dbReference type="ARBA" id="ARBA00023237"/>
    </source>
</evidence>
<protein>
    <submittedName>
        <fullName evidence="7">Secreted protein containing RagB/SusD domain protein</fullName>
    </submittedName>
</protein>
<gene>
    <name evidence="7" type="ORF">EVA_20398</name>
</gene>
<keyword evidence="3" id="KW-0472">Membrane</keyword>
<feature type="domain" description="SusD-like N-terminal" evidence="6">
    <location>
        <begin position="94"/>
        <end position="214"/>
    </location>
</feature>
<evidence type="ECO:0000313" key="7">
    <source>
        <dbReference type="EMBL" id="EJW91482.1"/>
    </source>
</evidence>
<dbReference type="Pfam" id="PF07980">
    <property type="entry name" value="SusD_RagB"/>
    <property type="match status" value="1"/>
</dbReference>
<organism evidence="7">
    <name type="scientific">gut metagenome</name>
    <dbReference type="NCBI Taxonomy" id="749906"/>
    <lineage>
        <taxon>unclassified sequences</taxon>
        <taxon>metagenomes</taxon>
        <taxon>organismal metagenomes</taxon>
    </lineage>
</organism>
<name>J9FPG6_9ZZZZ</name>
<evidence type="ECO:0000256" key="2">
    <source>
        <dbReference type="ARBA" id="ARBA00022729"/>
    </source>
</evidence>
<evidence type="ECO:0000256" key="1">
    <source>
        <dbReference type="ARBA" id="ARBA00004442"/>
    </source>
</evidence>
<comment type="subcellular location">
    <subcellularLocation>
        <location evidence="1">Cell outer membrane</location>
    </subcellularLocation>
</comment>
<sequence>MKQFKYIALLAGALSLASCESLLDEDPQYTINSKTQFSNVANAEQALLGCYGYMTADNAYGQAWQEVTMGYSGFAWTQTKGDPTDLLVSMNGGIDESINTMAWKGMYKVIGETNSFLANLAASPLEQTDKIPMEAAARFLRALAYYNLAVTYGDVPLKTSPSAHDGVAVPRSPKSEIFQLVLEDWQFAYDNLPEKDDDGFATKWAAKAYLGKLYHTLACQGDASAWQQAKTCFEEVLPKYQLANKFGDLFVDYVQGSSESIFQLNFALAGSTTRNRGSWLVAPNGSCNGQAWDRIRCSKALYDLFRATYPGDPRMEATFLTQWRAYAGPGKGEKPKQEPVASARDTVYAYPYFTYTIEGEKKPQGWKKAKQYVGCIPYEKMKNPASPTAEELDALIADTMNATPQVKGFMKGLKNMLSFATEKPATNTKSWPYFKKSWDPNQSGNNSHKNLILYRYADLLLMAADTYNELGETDKAIELVNKVLQRARQSGKGQQTQPANWNKGLSKEEVREKIFFERIFEGAGEPEMYQKMRLRGTEFLKKAFAVNNSHGIILESVKNNPQRNGNWGERIFNDGNLNDENFLKKNLLLPIPKDEIDTNSALDYSDNNFGYTR</sequence>
<dbReference type="InterPro" id="IPR011990">
    <property type="entry name" value="TPR-like_helical_dom_sf"/>
</dbReference>
<evidence type="ECO:0000259" key="5">
    <source>
        <dbReference type="Pfam" id="PF07980"/>
    </source>
</evidence>
<dbReference type="Pfam" id="PF14322">
    <property type="entry name" value="SusD-like_3"/>
    <property type="match status" value="1"/>
</dbReference>
<feature type="domain" description="RagB/SusD" evidence="5">
    <location>
        <begin position="259"/>
        <end position="611"/>
    </location>
</feature>
<dbReference type="Gene3D" id="1.25.40.390">
    <property type="match status" value="2"/>
</dbReference>
<comment type="caution">
    <text evidence="7">The sequence shown here is derived from an EMBL/GenBank/DDBJ whole genome shotgun (WGS) entry which is preliminary data.</text>
</comment>
<dbReference type="EMBL" id="AMCI01008147">
    <property type="protein sequence ID" value="EJW91482.1"/>
    <property type="molecule type" value="Genomic_DNA"/>
</dbReference>
<dbReference type="PROSITE" id="PS51257">
    <property type="entry name" value="PROKAR_LIPOPROTEIN"/>
    <property type="match status" value="1"/>
</dbReference>
<proteinExistence type="predicted"/>
<evidence type="ECO:0000256" key="3">
    <source>
        <dbReference type="ARBA" id="ARBA00023136"/>
    </source>
</evidence>
<dbReference type="AlphaFoldDB" id="J9FPG6"/>
<reference evidence="7" key="1">
    <citation type="journal article" date="2012" name="PLoS ONE">
        <title>Gene sets for utilization of primary and secondary nutrition supplies in the distal gut of endangered iberian lynx.</title>
        <authorList>
            <person name="Alcaide M."/>
            <person name="Messina E."/>
            <person name="Richter M."/>
            <person name="Bargiela R."/>
            <person name="Peplies J."/>
            <person name="Huws S.A."/>
            <person name="Newbold C.J."/>
            <person name="Golyshin P.N."/>
            <person name="Simon M.A."/>
            <person name="Lopez G."/>
            <person name="Yakimov M.M."/>
            <person name="Ferrer M."/>
        </authorList>
    </citation>
    <scope>NUCLEOTIDE SEQUENCE</scope>
</reference>
<dbReference type="SUPFAM" id="SSF48452">
    <property type="entry name" value="TPR-like"/>
    <property type="match status" value="1"/>
</dbReference>
<dbReference type="InterPro" id="IPR012944">
    <property type="entry name" value="SusD_RagB_dom"/>
</dbReference>
<dbReference type="InterPro" id="IPR033985">
    <property type="entry name" value="SusD-like_N"/>
</dbReference>
<keyword evidence="4" id="KW-0998">Cell outer membrane</keyword>
<keyword evidence="2" id="KW-0732">Signal</keyword>
<dbReference type="GO" id="GO:0009279">
    <property type="term" value="C:cell outer membrane"/>
    <property type="evidence" value="ECO:0007669"/>
    <property type="project" value="UniProtKB-SubCell"/>
</dbReference>